<dbReference type="Proteomes" id="UP000472372">
    <property type="component" value="Chromosome 4"/>
</dbReference>
<dbReference type="SUPFAM" id="SSF51197">
    <property type="entry name" value="Clavaminate synthase-like"/>
    <property type="match status" value="1"/>
</dbReference>
<dbReference type="SMART" id="SM00558">
    <property type="entry name" value="JmjC"/>
    <property type="match status" value="1"/>
</dbReference>
<reference evidence="2" key="1">
    <citation type="submission" date="2021-02" db="EMBL/GenBank/DDBJ databases">
        <authorList>
            <person name="Syme A R."/>
            <person name="Syme A R."/>
            <person name="Moolhuijzen P."/>
        </authorList>
    </citation>
    <scope>NUCLEOTIDE SEQUENCE</scope>
    <source>
        <strain evidence="2">W1-1</strain>
    </source>
</reference>
<dbReference type="Gene3D" id="2.60.120.10">
    <property type="entry name" value="Jelly Rolls"/>
    <property type="match status" value="1"/>
</dbReference>
<gene>
    <name evidence="2" type="ORF">PTTW11_05119</name>
</gene>
<dbReference type="PANTHER" id="PTHR12461">
    <property type="entry name" value="HYPOXIA-INDUCIBLE FACTOR 1 ALPHA INHIBITOR-RELATED"/>
    <property type="match status" value="1"/>
</dbReference>
<accession>A0A6S6W0Q4</accession>
<dbReference type="PROSITE" id="PS51184">
    <property type="entry name" value="JMJC"/>
    <property type="match status" value="1"/>
</dbReference>
<protein>
    <submittedName>
        <fullName evidence="2">Cupin 8 domain containing protein</fullName>
    </submittedName>
</protein>
<sequence length="355" mass="39484">MPPIHPKPRTDLITTYHDLNPTTISTLTSPPSPLEFLRHISRNTPFVLRSGASDFTACKKWSAAYLTAIMQDSPVNVAMTPRGNADSVISLSSSDANSASTTNTAIFIKPHETPLPFHTALTAIQTQEKQGSAYTDPTHYLQTQNDNLRHEYSTLFSDVPASIPWARIALGTDPDAINFWLGNSHSTTALHKDNYENVYVQVLGRKHFVLLPPVEAACVGEREVLAATYAVKDGEGERKEIRKGDLYAKIDSPEEYVPFATWDPDNPSVNATPYSHLSLPLRVTLEEGDVLYLPALWYHKVSQTCNDEGICCAVNYWYDLDFSGGFWSMANFVRSVGLVSMQEEKEKEGERNGQD</sequence>
<name>A0A6S6W0Q4_9PLEO</name>
<feature type="domain" description="JmjC" evidence="1">
    <location>
        <begin position="148"/>
        <end position="333"/>
    </location>
</feature>
<evidence type="ECO:0000313" key="2">
    <source>
        <dbReference type="EMBL" id="CAE7032997.1"/>
    </source>
</evidence>
<evidence type="ECO:0000313" key="3">
    <source>
        <dbReference type="Proteomes" id="UP000472372"/>
    </source>
</evidence>
<dbReference type="InterPro" id="IPR014710">
    <property type="entry name" value="RmlC-like_jellyroll"/>
</dbReference>
<dbReference type="PANTHER" id="PTHR12461:SF99">
    <property type="entry name" value="BIFUNCTIONAL PEPTIDASE AND (3S)-LYSYL HYDROXYLASE JMJD7"/>
    <property type="match status" value="1"/>
</dbReference>
<dbReference type="InterPro" id="IPR003347">
    <property type="entry name" value="JmjC_dom"/>
</dbReference>
<organism evidence="2 3">
    <name type="scientific">Pyrenophora teres f. teres</name>
    <dbReference type="NCBI Taxonomy" id="97479"/>
    <lineage>
        <taxon>Eukaryota</taxon>
        <taxon>Fungi</taxon>
        <taxon>Dikarya</taxon>
        <taxon>Ascomycota</taxon>
        <taxon>Pezizomycotina</taxon>
        <taxon>Dothideomycetes</taxon>
        <taxon>Pleosporomycetidae</taxon>
        <taxon>Pleosporales</taxon>
        <taxon>Pleosporineae</taxon>
        <taxon>Pleosporaceae</taxon>
        <taxon>Pyrenophora</taxon>
    </lineage>
</organism>
<dbReference type="EMBL" id="HG992980">
    <property type="protein sequence ID" value="CAE7032997.1"/>
    <property type="molecule type" value="Genomic_DNA"/>
</dbReference>
<evidence type="ECO:0000259" key="1">
    <source>
        <dbReference type="PROSITE" id="PS51184"/>
    </source>
</evidence>
<dbReference type="InterPro" id="IPR041667">
    <property type="entry name" value="Cupin_8"/>
</dbReference>
<dbReference type="Pfam" id="PF13621">
    <property type="entry name" value="Cupin_8"/>
    <property type="match status" value="1"/>
</dbReference>
<dbReference type="AlphaFoldDB" id="A0A6S6W0Q4"/>
<proteinExistence type="predicted"/>